<evidence type="ECO:0000313" key="2">
    <source>
        <dbReference type="EMBL" id="OMO69982.1"/>
    </source>
</evidence>
<reference evidence="2 3" key="1">
    <citation type="submission" date="2013-09" db="EMBL/GenBank/DDBJ databases">
        <title>Corchorus capsularis genome sequencing.</title>
        <authorList>
            <person name="Alam M."/>
            <person name="Haque M.S."/>
            <person name="Islam M.S."/>
            <person name="Emdad E.M."/>
            <person name="Islam M.M."/>
            <person name="Ahmed B."/>
            <person name="Halim A."/>
            <person name="Hossen Q.M.M."/>
            <person name="Hossain M.Z."/>
            <person name="Ahmed R."/>
            <person name="Khan M.M."/>
            <person name="Islam R."/>
            <person name="Rashid M.M."/>
            <person name="Khan S.A."/>
            <person name="Rahman M.S."/>
            <person name="Alam M."/>
        </authorList>
    </citation>
    <scope>NUCLEOTIDE SEQUENCE [LARGE SCALE GENOMIC DNA]</scope>
    <source>
        <strain evidence="3">cv. CVL-1</strain>
        <tissue evidence="2">Whole seedling</tissue>
    </source>
</reference>
<accession>A0A1R3HI09</accession>
<comment type="caution">
    <text evidence="2">The sequence shown here is derived from an EMBL/GenBank/DDBJ whole genome shotgun (WGS) entry which is preliminary data.</text>
</comment>
<feature type="region of interest" description="Disordered" evidence="1">
    <location>
        <begin position="38"/>
        <end position="76"/>
    </location>
</feature>
<proteinExistence type="predicted"/>
<dbReference type="InterPro" id="IPR021899">
    <property type="entry name" value="DUF3511"/>
</dbReference>
<gene>
    <name evidence="2" type="ORF">CCACVL1_19162</name>
</gene>
<feature type="compositionally biased region" description="Polar residues" evidence="1">
    <location>
        <begin position="41"/>
        <end position="55"/>
    </location>
</feature>
<evidence type="ECO:0000313" key="3">
    <source>
        <dbReference type="Proteomes" id="UP000188268"/>
    </source>
</evidence>
<organism evidence="2 3">
    <name type="scientific">Corchorus capsularis</name>
    <name type="common">Jute</name>
    <dbReference type="NCBI Taxonomy" id="210143"/>
    <lineage>
        <taxon>Eukaryota</taxon>
        <taxon>Viridiplantae</taxon>
        <taxon>Streptophyta</taxon>
        <taxon>Embryophyta</taxon>
        <taxon>Tracheophyta</taxon>
        <taxon>Spermatophyta</taxon>
        <taxon>Magnoliopsida</taxon>
        <taxon>eudicotyledons</taxon>
        <taxon>Gunneridae</taxon>
        <taxon>Pentapetalae</taxon>
        <taxon>rosids</taxon>
        <taxon>malvids</taxon>
        <taxon>Malvales</taxon>
        <taxon>Malvaceae</taxon>
        <taxon>Grewioideae</taxon>
        <taxon>Apeibeae</taxon>
        <taxon>Corchorus</taxon>
    </lineage>
</organism>
<dbReference type="STRING" id="210143.A0A1R3HI09"/>
<keyword evidence="3" id="KW-1185">Reference proteome</keyword>
<protein>
    <recommendedName>
        <fullName evidence="4">DUF3511 domain-containing protein</fullName>
    </recommendedName>
</protein>
<evidence type="ECO:0000256" key="1">
    <source>
        <dbReference type="SAM" id="MobiDB-lite"/>
    </source>
</evidence>
<evidence type="ECO:0008006" key="4">
    <source>
        <dbReference type="Google" id="ProtNLM"/>
    </source>
</evidence>
<dbReference type="AlphaFoldDB" id="A0A1R3HI09"/>
<dbReference type="OrthoDB" id="660385at2759"/>
<dbReference type="OMA" id="CNASTYL"/>
<dbReference type="Pfam" id="PF12023">
    <property type="entry name" value="DUF3511"/>
    <property type="match status" value="1"/>
</dbReference>
<sequence>MAQFRPSYRSTANRDGRNLEIFDANTLKYVNKDNLGRSRPSFGTSSSFCQIQNPNPVDHRRKKKSSKSSITSIKSWWNEPRMKRKRRLAMYKVISIEGKLKDSLKKGQRWIKRKISKAVHGC</sequence>
<dbReference type="Gramene" id="OMO69982">
    <property type="protein sequence ID" value="OMO69982"/>
    <property type="gene ID" value="CCACVL1_19162"/>
</dbReference>
<name>A0A1R3HI09_COCAP</name>
<dbReference type="Proteomes" id="UP000188268">
    <property type="component" value="Unassembled WGS sequence"/>
</dbReference>
<dbReference type="EMBL" id="AWWV01011892">
    <property type="protein sequence ID" value="OMO69982.1"/>
    <property type="molecule type" value="Genomic_DNA"/>
</dbReference>
<dbReference type="PANTHER" id="PTHR33193:SF50">
    <property type="entry name" value="DUF3511 DOMAIN PROTEIN"/>
    <property type="match status" value="1"/>
</dbReference>
<dbReference type="PANTHER" id="PTHR33193">
    <property type="entry name" value="DOMAIN PROTEIN, PUTATIVE (DUF3511)-RELATED"/>
    <property type="match status" value="1"/>
</dbReference>